<accession>A0ABP8G2D9</accession>
<dbReference type="InterPro" id="IPR007076">
    <property type="entry name" value="TfoX_N"/>
</dbReference>
<gene>
    <name evidence="2" type="ORF">GCM10023149_12660</name>
</gene>
<feature type="domain" description="TfoX N-terminal" evidence="1">
    <location>
        <begin position="13"/>
        <end position="100"/>
    </location>
</feature>
<proteinExistence type="predicted"/>
<dbReference type="Pfam" id="PF04993">
    <property type="entry name" value="TfoX_N"/>
    <property type="match status" value="1"/>
</dbReference>
<dbReference type="RefSeq" id="WP_345210166.1">
    <property type="nucleotide sequence ID" value="NZ_BAABFT010000002.1"/>
</dbReference>
<evidence type="ECO:0000313" key="3">
    <source>
        <dbReference type="Proteomes" id="UP001500582"/>
    </source>
</evidence>
<evidence type="ECO:0000259" key="1">
    <source>
        <dbReference type="Pfam" id="PF04993"/>
    </source>
</evidence>
<dbReference type="SUPFAM" id="SSF159894">
    <property type="entry name" value="YgaC/TfoX-N like"/>
    <property type="match status" value="1"/>
</dbReference>
<keyword evidence="3" id="KW-1185">Reference proteome</keyword>
<protein>
    <submittedName>
        <fullName evidence="2">TfoX/Sxy family protein</fullName>
    </submittedName>
</protein>
<dbReference type="Proteomes" id="UP001500582">
    <property type="component" value="Unassembled WGS sequence"/>
</dbReference>
<organism evidence="2 3">
    <name type="scientific">Mucilaginibacter gynuensis</name>
    <dbReference type="NCBI Taxonomy" id="1302236"/>
    <lineage>
        <taxon>Bacteria</taxon>
        <taxon>Pseudomonadati</taxon>
        <taxon>Bacteroidota</taxon>
        <taxon>Sphingobacteriia</taxon>
        <taxon>Sphingobacteriales</taxon>
        <taxon>Sphingobacteriaceae</taxon>
        <taxon>Mucilaginibacter</taxon>
    </lineage>
</organism>
<comment type="caution">
    <text evidence="2">The sequence shown here is derived from an EMBL/GenBank/DDBJ whole genome shotgun (WGS) entry which is preliminary data.</text>
</comment>
<dbReference type="EMBL" id="BAABFT010000002">
    <property type="protein sequence ID" value="GAA4315873.1"/>
    <property type="molecule type" value="Genomic_DNA"/>
</dbReference>
<name>A0ABP8G2D9_9SPHI</name>
<evidence type="ECO:0000313" key="2">
    <source>
        <dbReference type="EMBL" id="GAA4315873.1"/>
    </source>
</evidence>
<reference evidence="3" key="1">
    <citation type="journal article" date="2019" name="Int. J. Syst. Evol. Microbiol.">
        <title>The Global Catalogue of Microorganisms (GCM) 10K type strain sequencing project: providing services to taxonomists for standard genome sequencing and annotation.</title>
        <authorList>
            <consortium name="The Broad Institute Genomics Platform"/>
            <consortium name="The Broad Institute Genome Sequencing Center for Infectious Disease"/>
            <person name="Wu L."/>
            <person name="Ma J."/>
        </authorList>
    </citation>
    <scope>NUCLEOTIDE SEQUENCE [LARGE SCALE GENOMIC DNA]</scope>
    <source>
        <strain evidence="3">JCM 17705</strain>
    </source>
</reference>
<sequence length="112" mass="12906">MPVNEQLLNRVREALEDLPEVAEKRMFGGICFMVNDKLCICVRNTEILCRIGLETYEDECEKNGVELMVLGKRVMKGYVLISPEAMQAAKDFNYWIDISLVYNKVAKASKRR</sequence>
<dbReference type="Gene3D" id="3.30.1460.30">
    <property type="entry name" value="YgaC/TfoX-N like chaperone"/>
    <property type="match status" value="1"/>
</dbReference>